<keyword evidence="3" id="KW-1003">Cell membrane</keyword>
<evidence type="ECO:0000256" key="1">
    <source>
        <dbReference type="ARBA" id="ARBA00004651"/>
    </source>
</evidence>
<keyword evidence="6 7" id="KW-0472">Membrane</keyword>
<dbReference type="InterPro" id="IPR020846">
    <property type="entry name" value="MFS_dom"/>
</dbReference>
<feature type="transmembrane region" description="Helical" evidence="7">
    <location>
        <begin position="173"/>
        <end position="194"/>
    </location>
</feature>
<feature type="domain" description="Major facilitator superfamily (MFS) profile" evidence="8">
    <location>
        <begin position="19"/>
        <end position="500"/>
    </location>
</feature>
<feature type="transmembrane region" description="Helical" evidence="7">
    <location>
        <begin position="61"/>
        <end position="79"/>
    </location>
</feature>
<feature type="transmembrane region" description="Helical" evidence="7">
    <location>
        <begin position="403"/>
        <end position="424"/>
    </location>
</feature>
<comment type="caution">
    <text evidence="9">The sequence shown here is derived from an EMBL/GenBank/DDBJ whole genome shotgun (WGS) entry which is preliminary data.</text>
</comment>
<dbReference type="Gene3D" id="1.20.1720.10">
    <property type="entry name" value="Multidrug resistance protein D"/>
    <property type="match status" value="1"/>
</dbReference>
<feature type="transmembrane region" description="Helical" evidence="7">
    <location>
        <begin position="18"/>
        <end position="41"/>
    </location>
</feature>
<dbReference type="GO" id="GO:0005886">
    <property type="term" value="C:plasma membrane"/>
    <property type="evidence" value="ECO:0007669"/>
    <property type="project" value="UniProtKB-SubCell"/>
</dbReference>
<reference evidence="9 10" key="1">
    <citation type="submission" date="2020-07" db="EMBL/GenBank/DDBJ databases">
        <title>Genomic Encyclopedia of Type Strains, Phase IV (KMG-V): Genome sequencing to study the core and pangenomes of soil and plant-associated prokaryotes.</title>
        <authorList>
            <person name="Whitman W."/>
        </authorList>
    </citation>
    <scope>NUCLEOTIDE SEQUENCE [LARGE SCALE GENOMIC DNA]</scope>
    <source>
        <strain evidence="9 10">M8UP22</strain>
    </source>
</reference>
<evidence type="ECO:0000259" key="8">
    <source>
        <dbReference type="PROSITE" id="PS50850"/>
    </source>
</evidence>
<feature type="transmembrane region" description="Helical" evidence="7">
    <location>
        <begin position="359"/>
        <end position="382"/>
    </location>
</feature>
<gene>
    <name evidence="9" type="ORF">HDF08_000028</name>
</gene>
<accession>A0A852V9F5</accession>
<evidence type="ECO:0000256" key="2">
    <source>
        <dbReference type="ARBA" id="ARBA00022448"/>
    </source>
</evidence>
<dbReference type="PANTHER" id="PTHR42718:SF42">
    <property type="entry name" value="EXPORT PROTEIN"/>
    <property type="match status" value="1"/>
</dbReference>
<dbReference type="AlphaFoldDB" id="A0A852V9F5"/>
<comment type="subcellular location">
    <subcellularLocation>
        <location evidence="1">Cell membrane</location>
        <topology evidence="1">Multi-pass membrane protein</topology>
    </subcellularLocation>
</comment>
<keyword evidence="4 7" id="KW-0812">Transmembrane</keyword>
<dbReference type="InterPro" id="IPR036259">
    <property type="entry name" value="MFS_trans_sf"/>
</dbReference>
<feature type="transmembrane region" description="Helical" evidence="7">
    <location>
        <begin position="114"/>
        <end position="132"/>
    </location>
</feature>
<evidence type="ECO:0000256" key="3">
    <source>
        <dbReference type="ARBA" id="ARBA00022475"/>
    </source>
</evidence>
<dbReference type="InterPro" id="IPR011701">
    <property type="entry name" value="MFS"/>
</dbReference>
<dbReference type="GO" id="GO:0022857">
    <property type="term" value="F:transmembrane transporter activity"/>
    <property type="evidence" value="ECO:0007669"/>
    <property type="project" value="InterPro"/>
</dbReference>
<protein>
    <submittedName>
        <fullName evidence="9">EmrB/QacA subfamily drug resistance transporter</fullName>
    </submittedName>
</protein>
<dbReference type="Gene3D" id="1.20.1250.20">
    <property type="entry name" value="MFS general substrate transporter like domains"/>
    <property type="match status" value="1"/>
</dbReference>
<feature type="transmembrane region" description="Helical" evidence="7">
    <location>
        <begin position="334"/>
        <end position="353"/>
    </location>
</feature>
<dbReference type="EMBL" id="JACCCU010000001">
    <property type="protein sequence ID" value="NYF87961.1"/>
    <property type="molecule type" value="Genomic_DNA"/>
</dbReference>
<sequence length="506" mass="52979">MPLASGDADRGPITNGAWVLLAAILGSSMAFIDGTVINVALPALQSAFHASGPSLQWIVEAYALSLSSLLLLGGSFGDLYGRRKSFLLGVVIFATASMVCGIATTPLVLIVSRALQGIGGSLLVPGSLALISASFPEKSRGNAIGIWSGSTAVTASVGPLFGGWLIQHASWRYIFFLNVPIALLVVVVCLAKVPESRNPLSTRPDWLGALLAATGLGLCTFALVEGSDPSSRHPLLLALGATLLFLFVLWQREADFPMMPLDVFRSRSFGLANVITFLTYAALSGALYYLPLQLIQVQGYTAAQAGGVLVPMTVLIAVLSRWTGGLVLKMGQALPLGLGSLLSSIGYALLLRLKPNGSYWGTILPGVLFLGLGLAVMVAPLTTTVMNSVSQDRTGTASGINNAVSSVASLLAIAVCGIVFSVSFTEHLQRSLSTSSLPHEVQQHIFDHRKDLGGIVVSVPNARSLVNDAFEESLHRVLLLCCLLSISAAIAATFLRSSASQQTHSG</sequence>
<feature type="transmembrane region" description="Helical" evidence="7">
    <location>
        <begin position="271"/>
        <end position="290"/>
    </location>
</feature>
<evidence type="ECO:0000313" key="10">
    <source>
        <dbReference type="Proteomes" id="UP000564385"/>
    </source>
</evidence>
<dbReference type="NCBIfam" id="TIGR00711">
    <property type="entry name" value="efflux_EmrB"/>
    <property type="match status" value="1"/>
</dbReference>
<feature type="transmembrane region" description="Helical" evidence="7">
    <location>
        <begin position="230"/>
        <end position="250"/>
    </location>
</feature>
<proteinExistence type="predicted"/>
<dbReference type="Pfam" id="PF07690">
    <property type="entry name" value="MFS_1"/>
    <property type="match status" value="1"/>
</dbReference>
<dbReference type="PRINTS" id="PR01036">
    <property type="entry name" value="TCRTETB"/>
</dbReference>
<keyword evidence="5 7" id="KW-1133">Transmembrane helix</keyword>
<dbReference type="Proteomes" id="UP000564385">
    <property type="component" value="Unassembled WGS sequence"/>
</dbReference>
<dbReference type="PANTHER" id="PTHR42718">
    <property type="entry name" value="MAJOR FACILITATOR SUPERFAMILY MULTIDRUG TRANSPORTER MFSC"/>
    <property type="match status" value="1"/>
</dbReference>
<dbReference type="PROSITE" id="PS50850">
    <property type="entry name" value="MFS"/>
    <property type="match status" value="1"/>
</dbReference>
<dbReference type="CDD" id="cd17321">
    <property type="entry name" value="MFS_MMR_MDR_like"/>
    <property type="match status" value="1"/>
</dbReference>
<feature type="transmembrane region" description="Helical" evidence="7">
    <location>
        <begin position="477"/>
        <end position="495"/>
    </location>
</feature>
<feature type="transmembrane region" description="Helical" evidence="7">
    <location>
        <begin position="86"/>
        <end position="108"/>
    </location>
</feature>
<evidence type="ECO:0000313" key="9">
    <source>
        <dbReference type="EMBL" id="NYF87961.1"/>
    </source>
</evidence>
<feature type="transmembrane region" description="Helical" evidence="7">
    <location>
        <begin position="206"/>
        <end position="224"/>
    </location>
</feature>
<evidence type="ECO:0000256" key="5">
    <source>
        <dbReference type="ARBA" id="ARBA00022989"/>
    </source>
</evidence>
<feature type="transmembrane region" description="Helical" evidence="7">
    <location>
        <begin position="302"/>
        <end position="322"/>
    </location>
</feature>
<dbReference type="SUPFAM" id="SSF103473">
    <property type="entry name" value="MFS general substrate transporter"/>
    <property type="match status" value="1"/>
</dbReference>
<feature type="transmembrane region" description="Helical" evidence="7">
    <location>
        <begin position="144"/>
        <end position="167"/>
    </location>
</feature>
<organism evidence="9 10">
    <name type="scientific">Tunturiibacter lichenicola</name>
    <dbReference type="NCBI Taxonomy" id="2051959"/>
    <lineage>
        <taxon>Bacteria</taxon>
        <taxon>Pseudomonadati</taxon>
        <taxon>Acidobacteriota</taxon>
        <taxon>Terriglobia</taxon>
        <taxon>Terriglobales</taxon>
        <taxon>Acidobacteriaceae</taxon>
        <taxon>Tunturiibacter</taxon>
    </lineage>
</organism>
<name>A0A852V9F5_9BACT</name>
<keyword evidence="2" id="KW-0813">Transport</keyword>
<dbReference type="InterPro" id="IPR004638">
    <property type="entry name" value="EmrB-like"/>
</dbReference>
<evidence type="ECO:0000256" key="7">
    <source>
        <dbReference type="SAM" id="Phobius"/>
    </source>
</evidence>
<evidence type="ECO:0000256" key="4">
    <source>
        <dbReference type="ARBA" id="ARBA00022692"/>
    </source>
</evidence>
<evidence type="ECO:0000256" key="6">
    <source>
        <dbReference type="ARBA" id="ARBA00023136"/>
    </source>
</evidence>